<evidence type="ECO:0000313" key="2">
    <source>
        <dbReference type="EMBL" id="NYB73219.1"/>
    </source>
</evidence>
<name>A0A974BHD8_SEDHY</name>
<evidence type="ECO:0000256" key="1">
    <source>
        <dbReference type="SAM" id="SignalP"/>
    </source>
</evidence>
<accession>A0A974BHD8</accession>
<dbReference type="Proteomes" id="UP000611629">
    <property type="component" value="Unassembled WGS sequence"/>
</dbReference>
<evidence type="ECO:0000313" key="3">
    <source>
        <dbReference type="Proteomes" id="UP000611629"/>
    </source>
</evidence>
<reference evidence="2" key="1">
    <citation type="submission" date="2020-07" db="EMBL/GenBank/DDBJ databases">
        <title>Genomic analysis of a strain of Sedimentibacter Hydroxybenzoicus DSM7310.</title>
        <authorList>
            <person name="Ma S."/>
        </authorList>
    </citation>
    <scope>NUCLEOTIDE SEQUENCE</scope>
    <source>
        <strain evidence="2">DSM 7310</strain>
    </source>
</reference>
<feature type="signal peptide" evidence="1">
    <location>
        <begin position="1"/>
        <end position="22"/>
    </location>
</feature>
<dbReference type="EMBL" id="JACBNQ010000002">
    <property type="protein sequence ID" value="NYB73219.1"/>
    <property type="molecule type" value="Genomic_DNA"/>
</dbReference>
<feature type="chain" id="PRO_5037997871" evidence="1">
    <location>
        <begin position="23"/>
        <end position="123"/>
    </location>
</feature>
<sequence length="123" mass="14337">MFKRMISFLLILSILVSYSAFALSNDKYSELKYNLVDELAKASGKSQESILKEHSQLLEDYVKVSKWEEQKTNEFKAKQIEDTNKLMSLVKLSTEDIKNLNNNLGLNQENHNQIQNYIYEVLN</sequence>
<comment type="caution">
    <text evidence="2">The sequence shown here is derived from an EMBL/GenBank/DDBJ whole genome shotgun (WGS) entry which is preliminary data.</text>
</comment>
<keyword evidence="1" id="KW-0732">Signal</keyword>
<dbReference type="AlphaFoldDB" id="A0A974BHD8"/>
<organism evidence="2 3">
    <name type="scientific">Sedimentibacter hydroxybenzoicus DSM 7310</name>
    <dbReference type="NCBI Taxonomy" id="1123245"/>
    <lineage>
        <taxon>Bacteria</taxon>
        <taxon>Bacillati</taxon>
        <taxon>Bacillota</taxon>
        <taxon>Tissierellia</taxon>
        <taxon>Sedimentibacter</taxon>
    </lineage>
</organism>
<proteinExistence type="predicted"/>
<keyword evidence="3" id="KW-1185">Reference proteome</keyword>
<protein>
    <submittedName>
        <fullName evidence="2">Uncharacterized protein</fullName>
    </submittedName>
</protein>
<dbReference type="RefSeq" id="WP_179236903.1">
    <property type="nucleotide sequence ID" value="NZ_JACBNQ010000002.1"/>
</dbReference>
<gene>
    <name evidence="2" type="ORF">HZF24_03600</name>
</gene>